<gene>
    <name evidence="2" type="ORF">C7S18_12015</name>
</gene>
<dbReference type="RefSeq" id="WP_106891797.1">
    <property type="nucleotide sequence ID" value="NZ_CP027860.1"/>
</dbReference>
<dbReference type="Proteomes" id="UP000241074">
    <property type="component" value="Chromosome"/>
</dbReference>
<reference evidence="2 3" key="1">
    <citation type="submission" date="2018-03" db="EMBL/GenBank/DDBJ databases">
        <title>Ahniella affigens gen. nov., sp. nov., a gammaproteobacterium isolated from sandy soil near a stream.</title>
        <authorList>
            <person name="Ko Y."/>
            <person name="Kim J.-H."/>
        </authorList>
    </citation>
    <scope>NUCLEOTIDE SEQUENCE [LARGE SCALE GENOMIC DNA]</scope>
    <source>
        <strain evidence="2 3">D13</strain>
    </source>
</reference>
<dbReference type="AlphaFoldDB" id="A0A2P1PSP5"/>
<evidence type="ECO:0000313" key="2">
    <source>
        <dbReference type="EMBL" id="AVP97877.1"/>
    </source>
</evidence>
<organism evidence="2 3">
    <name type="scientific">Ahniella affigens</name>
    <dbReference type="NCBI Taxonomy" id="2021234"/>
    <lineage>
        <taxon>Bacteria</taxon>
        <taxon>Pseudomonadati</taxon>
        <taxon>Pseudomonadota</taxon>
        <taxon>Gammaproteobacteria</taxon>
        <taxon>Lysobacterales</taxon>
        <taxon>Rhodanobacteraceae</taxon>
        <taxon>Ahniella</taxon>
    </lineage>
</organism>
<keyword evidence="1" id="KW-1133">Transmembrane helix</keyword>
<name>A0A2P1PSP5_9GAMM</name>
<dbReference type="EMBL" id="CP027860">
    <property type="protein sequence ID" value="AVP97877.1"/>
    <property type="molecule type" value="Genomic_DNA"/>
</dbReference>
<evidence type="ECO:0000313" key="3">
    <source>
        <dbReference type="Proteomes" id="UP000241074"/>
    </source>
</evidence>
<sequence length="90" mass="9405">MSNHSNGFSQLNILEMFWVLLPIALVVSGGVLGGECDSAAVMFNVRIFNGTGTTLYKFLASSFVIVGAIVSYVVPASVLVGFVPGLAPKP</sequence>
<feature type="transmembrane region" description="Helical" evidence="1">
    <location>
        <begin position="55"/>
        <end position="83"/>
    </location>
</feature>
<reference evidence="2 3" key="2">
    <citation type="submission" date="2018-03" db="EMBL/GenBank/DDBJ databases">
        <authorList>
            <person name="Keele B.F."/>
        </authorList>
    </citation>
    <scope>NUCLEOTIDE SEQUENCE [LARGE SCALE GENOMIC DNA]</scope>
    <source>
        <strain evidence="2 3">D13</strain>
    </source>
</reference>
<evidence type="ECO:0000256" key="1">
    <source>
        <dbReference type="SAM" id="Phobius"/>
    </source>
</evidence>
<accession>A0A2P1PSP5</accession>
<protein>
    <submittedName>
        <fullName evidence="2">Uncharacterized protein</fullName>
    </submittedName>
</protein>
<dbReference type="KEGG" id="xba:C7S18_12015"/>
<keyword evidence="1" id="KW-0472">Membrane</keyword>
<feature type="transmembrane region" description="Helical" evidence="1">
    <location>
        <begin position="16"/>
        <end position="34"/>
    </location>
</feature>
<keyword evidence="1" id="KW-0812">Transmembrane</keyword>
<keyword evidence="3" id="KW-1185">Reference proteome</keyword>
<proteinExistence type="predicted"/>